<evidence type="ECO:0000313" key="3">
    <source>
        <dbReference type="Proteomes" id="UP001501433"/>
    </source>
</evidence>
<name>A0ABP9CSN6_9FLAO</name>
<protein>
    <recommendedName>
        <fullName evidence="4">SH3 domain-containing protein</fullName>
    </recommendedName>
</protein>
<accession>A0ABP9CSN6</accession>
<feature type="chain" id="PRO_5047516752" description="SH3 domain-containing protein" evidence="1">
    <location>
        <begin position="19"/>
        <end position="229"/>
    </location>
</feature>
<sequence>MKSLIYILIGLFCLTANAQLISDESYLDSDFLKFKNDLLNCVIKKDTTKLKELLAERVFESNDGCGYPGCSKEEFIKYYFNEGAERSWNDMFKIIRFGFIRDKDENPERIVPHDSTIFYGPSYLKNVDTDNEIIVLGENVNIREKPSLKAKIIRTASFEKFKCDCNILTTKKTTYQIVEGIGWLEIKLSSGEIGYVASELTSSDLIKEMTIAKVNGEWKIISFYQSPGC</sequence>
<gene>
    <name evidence="2" type="ORF">GCM10023330_25030</name>
</gene>
<reference evidence="3" key="1">
    <citation type="journal article" date="2019" name="Int. J. Syst. Evol. Microbiol.">
        <title>The Global Catalogue of Microorganisms (GCM) 10K type strain sequencing project: providing services to taxonomists for standard genome sequencing and annotation.</title>
        <authorList>
            <consortium name="The Broad Institute Genomics Platform"/>
            <consortium name="The Broad Institute Genome Sequencing Center for Infectious Disease"/>
            <person name="Wu L."/>
            <person name="Ma J."/>
        </authorList>
    </citation>
    <scope>NUCLEOTIDE SEQUENCE [LARGE SCALE GENOMIC DNA]</scope>
    <source>
        <strain evidence="3">JCM 18325</strain>
    </source>
</reference>
<dbReference type="Proteomes" id="UP001501433">
    <property type="component" value="Unassembled WGS sequence"/>
</dbReference>
<evidence type="ECO:0000256" key="1">
    <source>
        <dbReference type="SAM" id="SignalP"/>
    </source>
</evidence>
<keyword evidence="3" id="KW-1185">Reference proteome</keyword>
<evidence type="ECO:0008006" key="4">
    <source>
        <dbReference type="Google" id="ProtNLM"/>
    </source>
</evidence>
<feature type="signal peptide" evidence="1">
    <location>
        <begin position="1"/>
        <end position="18"/>
    </location>
</feature>
<dbReference type="EMBL" id="BAABJW010000004">
    <property type="protein sequence ID" value="GAA4815822.1"/>
    <property type="molecule type" value="Genomic_DNA"/>
</dbReference>
<comment type="caution">
    <text evidence="2">The sequence shown here is derived from an EMBL/GenBank/DDBJ whole genome shotgun (WGS) entry which is preliminary data.</text>
</comment>
<organism evidence="2 3">
    <name type="scientific">Litoribaculum gwangyangense</name>
    <dbReference type="NCBI Taxonomy" id="1130722"/>
    <lineage>
        <taxon>Bacteria</taxon>
        <taxon>Pseudomonadati</taxon>
        <taxon>Bacteroidota</taxon>
        <taxon>Flavobacteriia</taxon>
        <taxon>Flavobacteriales</taxon>
        <taxon>Flavobacteriaceae</taxon>
        <taxon>Litoribaculum</taxon>
    </lineage>
</organism>
<proteinExistence type="predicted"/>
<evidence type="ECO:0000313" key="2">
    <source>
        <dbReference type="EMBL" id="GAA4815822.1"/>
    </source>
</evidence>
<dbReference type="Gene3D" id="2.30.30.40">
    <property type="entry name" value="SH3 Domains"/>
    <property type="match status" value="1"/>
</dbReference>
<keyword evidence="1" id="KW-0732">Signal</keyword>